<dbReference type="Pfam" id="PF00496">
    <property type="entry name" value="SBP_bac_5"/>
    <property type="match status" value="1"/>
</dbReference>
<comment type="subcellular location">
    <subcellularLocation>
        <location evidence="1">Cell membrane</location>
        <topology evidence="1">Lipid-anchor</topology>
    </subcellularLocation>
</comment>
<keyword evidence="7" id="KW-1185">Reference proteome</keyword>
<evidence type="ECO:0000256" key="2">
    <source>
        <dbReference type="ARBA" id="ARBA00005695"/>
    </source>
</evidence>
<proteinExistence type="inferred from homology"/>
<protein>
    <submittedName>
        <fullName evidence="6">Peptide ABC transporter substrate-binding protein</fullName>
    </submittedName>
</protein>
<dbReference type="InterPro" id="IPR030678">
    <property type="entry name" value="Peptide/Ni-bd"/>
</dbReference>
<keyword evidence="4" id="KW-0732">Signal</keyword>
<dbReference type="RefSeq" id="WP_036094377.1">
    <property type="nucleotide sequence ID" value="NZ_BJEY01000005.1"/>
</dbReference>
<dbReference type="Gene3D" id="3.40.190.10">
    <property type="entry name" value="Periplasmic binding protein-like II"/>
    <property type="match status" value="1"/>
</dbReference>
<dbReference type="EMBL" id="MPDH01000018">
    <property type="protein sequence ID" value="PNP89230.1"/>
    <property type="molecule type" value="Genomic_DNA"/>
</dbReference>
<reference evidence="6 7" key="1">
    <citation type="submission" date="2016-11" db="EMBL/GenBank/DDBJ databases">
        <title>Whole Genome Sequence of Listeria newyorkensis.</title>
        <authorList>
            <person name="Frink S."/>
            <person name="Morales C."/>
            <person name="Kiang D."/>
        </authorList>
    </citation>
    <scope>NUCLEOTIDE SEQUENCE [LARGE SCALE GENOMIC DNA]</scope>
    <source>
        <strain evidence="6 7">F1604011-044</strain>
    </source>
</reference>
<dbReference type="PANTHER" id="PTHR30290">
    <property type="entry name" value="PERIPLASMIC BINDING COMPONENT OF ABC TRANSPORTER"/>
    <property type="match status" value="1"/>
</dbReference>
<feature type="domain" description="Solute-binding protein family 5" evidence="5">
    <location>
        <begin position="83"/>
        <end position="461"/>
    </location>
</feature>
<keyword evidence="3" id="KW-0813">Transport</keyword>
<dbReference type="Proteomes" id="UP000236500">
    <property type="component" value="Unassembled WGS sequence"/>
</dbReference>
<dbReference type="CDD" id="cd08504">
    <property type="entry name" value="PBP2_OppA"/>
    <property type="match status" value="1"/>
</dbReference>
<evidence type="ECO:0000256" key="1">
    <source>
        <dbReference type="ARBA" id="ARBA00004193"/>
    </source>
</evidence>
<comment type="caution">
    <text evidence="6">The sequence shown here is derived from an EMBL/GenBank/DDBJ whole genome shotgun (WGS) entry which is preliminary data.</text>
</comment>
<dbReference type="PIRSF" id="PIRSF002741">
    <property type="entry name" value="MppA"/>
    <property type="match status" value="1"/>
</dbReference>
<name>A0ABX4XKH0_9LIST</name>
<dbReference type="InterPro" id="IPR000914">
    <property type="entry name" value="SBP_5_dom"/>
</dbReference>
<dbReference type="InterPro" id="IPR023765">
    <property type="entry name" value="SBP_5_CS"/>
</dbReference>
<comment type="similarity">
    <text evidence="2">Belongs to the bacterial solute-binding protein 5 family.</text>
</comment>
<evidence type="ECO:0000256" key="3">
    <source>
        <dbReference type="ARBA" id="ARBA00022448"/>
    </source>
</evidence>
<evidence type="ECO:0000313" key="6">
    <source>
        <dbReference type="EMBL" id="PNP89230.1"/>
    </source>
</evidence>
<evidence type="ECO:0000259" key="5">
    <source>
        <dbReference type="Pfam" id="PF00496"/>
    </source>
</evidence>
<sequence length="545" mass="59615">MKNGILIAMIALIGVVIAACGGGNTDKEKASGDAGQSIKVTSAGEIATLDSALYSDTFSSDAIGQISEGLYRVNPDNDAELGIASAEPTVSADKKTYTFQLRDDAKWSNGDPVTAADFVFAFQKVVDPKTASPSSNQLDVIKNANQIRNEKASPDTLGVKAINDKTLEITLENPIPYLPKLLTGTPFLPQNEKFVTSAGSKYGTSADTVLSNGPFLLKDWSGIGTSWTYIKNKDYWDAKNVKLDKVAVQVAKDTGAGVNLYKTGDVQYTALTDEFVQQYKDDKAYHSKEKSLIGYLGFNEDRKATANVHLRKALSMAFDKEAYTNTVLGDGSKALNGYIPSGFAKDPKTNQDFRAENGDFVTFDPEKAKSEWATAKQELGVDKLTLEVLSSDTEVSKKTVEFLQSEIEKNLPGVTIKLKSVPLKNRLALTTAGDYDVFYGTWTPDYSDPINFLEVYQSDGGLNFSKYNNATYDAGLNDVKQAYATDPEKRWDKMLELEKQLIQTDAVVAPFYQGASAYLLDPAVKNVQIYPFGRNISYRLAYVAK</sequence>
<gene>
    <name evidence="6" type="ORF">BMT55_13285</name>
</gene>
<organism evidence="6 7">
    <name type="scientific">Listeria newyorkensis</name>
    <dbReference type="NCBI Taxonomy" id="1497681"/>
    <lineage>
        <taxon>Bacteria</taxon>
        <taxon>Bacillati</taxon>
        <taxon>Bacillota</taxon>
        <taxon>Bacilli</taxon>
        <taxon>Bacillales</taxon>
        <taxon>Listeriaceae</taxon>
        <taxon>Listeria</taxon>
    </lineage>
</organism>
<dbReference type="Gene3D" id="3.90.76.10">
    <property type="entry name" value="Dipeptide-binding Protein, Domain 1"/>
    <property type="match status" value="1"/>
</dbReference>
<dbReference type="SUPFAM" id="SSF53850">
    <property type="entry name" value="Periplasmic binding protein-like II"/>
    <property type="match status" value="1"/>
</dbReference>
<dbReference type="PROSITE" id="PS51257">
    <property type="entry name" value="PROKAR_LIPOPROTEIN"/>
    <property type="match status" value="1"/>
</dbReference>
<evidence type="ECO:0000313" key="7">
    <source>
        <dbReference type="Proteomes" id="UP000236500"/>
    </source>
</evidence>
<dbReference type="PANTHER" id="PTHR30290:SF10">
    <property type="entry name" value="PERIPLASMIC OLIGOPEPTIDE-BINDING PROTEIN-RELATED"/>
    <property type="match status" value="1"/>
</dbReference>
<dbReference type="Gene3D" id="3.10.105.10">
    <property type="entry name" value="Dipeptide-binding Protein, Domain 3"/>
    <property type="match status" value="1"/>
</dbReference>
<accession>A0ABX4XKH0</accession>
<dbReference type="InterPro" id="IPR039424">
    <property type="entry name" value="SBP_5"/>
</dbReference>
<dbReference type="PROSITE" id="PS01040">
    <property type="entry name" value="SBP_BACTERIAL_5"/>
    <property type="match status" value="1"/>
</dbReference>
<evidence type="ECO:0000256" key="4">
    <source>
        <dbReference type="ARBA" id="ARBA00022729"/>
    </source>
</evidence>